<gene>
    <name evidence="2" type="ORF">SCHPADRAFT_895323</name>
</gene>
<dbReference type="InterPro" id="IPR029063">
    <property type="entry name" value="SAM-dependent_MTases_sf"/>
</dbReference>
<reference evidence="2 3" key="1">
    <citation type="submission" date="2015-04" db="EMBL/GenBank/DDBJ databases">
        <title>Complete genome sequence of Schizopora paradoxa KUC8140, a cosmopolitan wood degrader in East Asia.</title>
        <authorList>
            <consortium name="DOE Joint Genome Institute"/>
            <person name="Min B."/>
            <person name="Park H."/>
            <person name="Jang Y."/>
            <person name="Kim J.-J."/>
            <person name="Kim K.H."/>
            <person name="Pangilinan J."/>
            <person name="Lipzen A."/>
            <person name="Riley R."/>
            <person name="Grigoriev I.V."/>
            <person name="Spatafora J.W."/>
            <person name="Choi I.-G."/>
        </authorList>
    </citation>
    <scope>NUCLEOTIDE SEQUENCE [LARGE SCALE GENOMIC DNA]</scope>
    <source>
        <strain evidence="2 3">KUC8140</strain>
    </source>
</reference>
<protein>
    <submittedName>
        <fullName evidence="2">S-adenosyl-L-methionine-dependent methyltransferase</fullName>
    </submittedName>
</protein>
<sequence>MATNDSAYEAGDNYILPHDESELHRLNVQHKYLTRVICGQRLIYDKTIVLDKGSCVLDSGTGTGAWALDLANEVPDTVAIHAADVSPANFPSSYPPNIHFTLASITSLPEDWSNKFDFITQRFLFGALLAKEWPVALSEMYRTLKPGGAVQLIEMDARNPVPETPATARVRDIVGGVYDAHGLNSGIAEDLAGLLKSAGFVDVLSEKKQMPVGRMFGEIGMQGSLSIGGALRNMGSFVVKSGLSTEEEYTGLVEKVKEDWDTHGVQFSCRIAMARKPLN</sequence>
<evidence type="ECO:0000313" key="3">
    <source>
        <dbReference type="Proteomes" id="UP000053477"/>
    </source>
</evidence>
<dbReference type="EMBL" id="KQ086195">
    <property type="protein sequence ID" value="KLO06582.1"/>
    <property type="molecule type" value="Genomic_DNA"/>
</dbReference>
<dbReference type="SUPFAM" id="SSF53335">
    <property type="entry name" value="S-adenosyl-L-methionine-dependent methyltransferases"/>
    <property type="match status" value="1"/>
</dbReference>
<dbReference type="Pfam" id="PF13649">
    <property type="entry name" value="Methyltransf_25"/>
    <property type="match status" value="1"/>
</dbReference>
<dbReference type="PANTHER" id="PTHR43591:SF110">
    <property type="entry name" value="RHODANESE DOMAIN-CONTAINING PROTEIN"/>
    <property type="match status" value="1"/>
</dbReference>
<feature type="domain" description="Methyltransferase" evidence="1">
    <location>
        <begin position="56"/>
        <end position="148"/>
    </location>
</feature>
<dbReference type="Proteomes" id="UP000053477">
    <property type="component" value="Unassembled WGS sequence"/>
</dbReference>
<dbReference type="PANTHER" id="PTHR43591">
    <property type="entry name" value="METHYLTRANSFERASE"/>
    <property type="match status" value="1"/>
</dbReference>
<dbReference type="InParanoid" id="A0A0H2R5G2"/>
<dbReference type="GO" id="GO:0008168">
    <property type="term" value="F:methyltransferase activity"/>
    <property type="evidence" value="ECO:0007669"/>
    <property type="project" value="UniProtKB-KW"/>
</dbReference>
<dbReference type="FunCoup" id="A0A0H2R5G2">
    <property type="interactions" value="3"/>
</dbReference>
<dbReference type="CDD" id="cd02440">
    <property type="entry name" value="AdoMet_MTases"/>
    <property type="match status" value="1"/>
</dbReference>
<evidence type="ECO:0000313" key="2">
    <source>
        <dbReference type="EMBL" id="KLO06582.1"/>
    </source>
</evidence>
<evidence type="ECO:0000259" key="1">
    <source>
        <dbReference type="Pfam" id="PF13649"/>
    </source>
</evidence>
<dbReference type="Gene3D" id="3.40.50.150">
    <property type="entry name" value="Vaccinia Virus protein VP39"/>
    <property type="match status" value="1"/>
</dbReference>
<dbReference type="GO" id="GO:0032259">
    <property type="term" value="P:methylation"/>
    <property type="evidence" value="ECO:0007669"/>
    <property type="project" value="UniProtKB-KW"/>
</dbReference>
<proteinExistence type="predicted"/>
<dbReference type="OrthoDB" id="184880at2759"/>
<keyword evidence="2" id="KW-0808">Transferase</keyword>
<dbReference type="AlphaFoldDB" id="A0A0H2R5G2"/>
<keyword evidence="3" id="KW-1185">Reference proteome</keyword>
<keyword evidence="2" id="KW-0489">Methyltransferase</keyword>
<dbReference type="InterPro" id="IPR041698">
    <property type="entry name" value="Methyltransf_25"/>
</dbReference>
<organism evidence="2 3">
    <name type="scientific">Schizopora paradoxa</name>
    <dbReference type="NCBI Taxonomy" id="27342"/>
    <lineage>
        <taxon>Eukaryota</taxon>
        <taxon>Fungi</taxon>
        <taxon>Dikarya</taxon>
        <taxon>Basidiomycota</taxon>
        <taxon>Agaricomycotina</taxon>
        <taxon>Agaricomycetes</taxon>
        <taxon>Hymenochaetales</taxon>
        <taxon>Schizoporaceae</taxon>
        <taxon>Schizopora</taxon>
    </lineage>
</organism>
<name>A0A0H2R5G2_9AGAM</name>
<dbReference type="STRING" id="27342.A0A0H2R5G2"/>
<accession>A0A0H2R5G2</accession>